<dbReference type="GO" id="GO:0034040">
    <property type="term" value="F:ATPase-coupled lipid transmembrane transporter activity"/>
    <property type="evidence" value="ECO:0007669"/>
    <property type="project" value="TreeGrafter"/>
</dbReference>
<name>A0A0A0SIT9_9VIBR</name>
<evidence type="ECO:0000256" key="3">
    <source>
        <dbReference type="ARBA" id="ARBA00022741"/>
    </source>
</evidence>
<dbReference type="STRING" id="1051646.IX91_18715"/>
<evidence type="ECO:0000256" key="1">
    <source>
        <dbReference type="ARBA" id="ARBA00004651"/>
    </source>
</evidence>
<dbReference type="InterPro" id="IPR003593">
    <property type="entry name" value="AAA+_ATPase"/>
</dbReference>
<dbReference type="PROSITE" id="PS00211">
    <property type="entry name" value="ABC_TRANSPORTER_1"/>
    <property type="match status" value="1"/>
</dbReference>
<dbReference type="NCBIfam" id="TIGR01194">
    <property type="entry name" value="cyc_pep_trnsptr"/>
    <property type="match status" value="1"/>
</dbReference>
<evidence type="ECO:0000313" key="11">
    <source>
        <dbReference type="Proteomes" id="UP000030071"/>
    </source>
</evidence>
<dbReference type="GO" id="GO:0005886">
    <property type="term" value="C:plasma membrane"/>
    <property type="evidence" value="ECO:0007669"/>
    <property type="project" value="UniProtKB-SubCell"/>
</dbReference>
<dbReference type="PATRIC" id="fig|1051646.9.peg.3660"/>
<dbReference type="InterPro" id="IPR005898">
    <property type="entry name" value="Cyc_pep_transpt_SyrD/YojI"/>
</dbReference>
<protein>
    <submittedName>
        <fullName evidence="10">Multidrug transporter membrane component/ATP-binding component</fullName>
    </submittedName>
</protein>
<organism evidence="10 11">
    <name type="scientific">Vibrio tubiashii ATCC 19109</name>
    <dbReference type="NCBI Taxonomy" id="1051646"/>
    <lineage>
        <taxon>Bacteria</taxon>
        <taxon>Pseudomonadati</taxon>
        <taxon>Pseudomonadota</taxon>
        <taxon>Gammaproteobacteria</taxon>
        <taxon>Vibrionales</taxon>
        <taxon>Vibrionaceae</taxon>
        <taxon>Vibrio</taxon>
        <taxon>Vibrio oreintalis group</taxon>
    </lineage>
</organism>
<sequence>MKLLFQLAHKQHKALALVILLSITSAFLSIGVIAFIQYELLSQTTSVHSAIWQFAGLLVLLLVTATVAQVSLHKLGHQFVYNKRCQLVKQLINTDIEQIEDVGSAGVLASLNTDIRNITIAFVTLPEMIYGLVLTVVALSYLAFLSLPLFGVSLLMLGATGIIGYGLVTRITFHVRQVRELEDKLYHDYQALIDGRKELSLNPNRARRYFEDEFSPNAAGYRDEVTRADIYNGFAANMANTIVLALIGLNFYLALGLGWASFDVASTFALVILFMRMPLMAAVGALPGLIGANISMRKLESLDLSDNQNLIESNSTLDAFVNIDLQQVTYEYRADGDDQPFKVGPINFKVNQGEMIFIIGGNGSGKSTFARLLTGLYRPHSGEVFLNGKQMLKHNWSDYRQQFSSVFSDFHLFHQITDGQGQDIPESQISEWMERLEMSHKVSQENGRLSDVRYSQGQRKRLALLMAVAEKRGCMLLDEWAADQDPRFRKVFYQQLLPLLKERGVTVIAITHDDRYFDAADRIFKMDSGQLTELDTADKSQAQQAVESVVA</sequence>
<dbReference type="eggNOG" id="COG4615">
    <property type="taxonomic scope" value="Bacteria"/>
</dbReference>
<dbReference type="KEGG" id="vtu:IX91_18715"/>
<dbReference type="InterPro" id="IPR011527">
    <property type="entry name" value="ABC1_TM_dom"/>
</dbReference>
<comment type="subcellular location">
    <subcellularLocation>
        <location evidence="1">Cell membrane</location>
        <topology evidence="1">Multi-pass membrane protein</topology>
    </subcellularLocation>
</comment>
<feature type="transmembrane region" description="Helical" evidence="7">
    <location>
        <begin position="242"/>
        <end position="262"/>
    </location>
</feature>
<dbReference type="GO" id="GO:0016887">
    <property type="term" value="F:ATP hydrolysis activity"/>
    <property type="evidence" value="ECO:0007669"/>
    <property type="project" value="InterPro"/>
</dbReference>
<feature type="transmembrane region" description="Helical" evidence="7">
    <location>
        <begin position="120"/>
        <end position="143"/>
    </location>
</feature>
<dbReference type="RefSeq" id="WP_004749426.1">
    <property type="nucleotide sequence ID" value="NZ_CP009355.1"/>
</dbReference>
<keyword evidence="2 7" id="KW-0812">Transmembrane</keyword>
<dbReference type="GO" id="GO:0005524">
    <property type="term" value="F:ATP binding"/>
    <property type="evidence" value="ECO:0007669"/>
    <property type="project" value="UniProtKB-KW"/>
</dbReference>
<dbReference type="Proteomes" id="UP000030071">
    <property type="component" value="Chromosome 2"/>
</dbReference>
<dbReference type="Pfam" id="PF00005">
    <property type="entry name" value="ABC_tran"/>
    <property type="match status" value="1"/>
</dbReference>
<feature type="transmembrane region" description="Helical" evidence="7">
    <location>
        <begin position="50"/>
        <end position="72"/>
    </location>
</feature>
<feature type="transmembrane region" description="Helical" evidence="7">
    <location>
        <begin position="14"/>
        <end position="38"/>
    </location>
</feature>
<proteinExistence type="predicted"/>
<evidence type="ECO:0000256" key="6">
    <source>
        <dbReference type="ARBA" id="ARBA00023136"/>
    </source>
</evidence>
<dbReference type="InterPro" id="IPR027417">
    <property type="entry name" value="P-loop_NTPase"/>
</dbReference>
<evidence type="ECO:0000256" key="7">
    <source>
        <dbReference type="SAM" id="Phobius"/>
    </source>
</evidence>
<dbReference type="PROSITE" id="PS50929">
    <property type="entry name" value="ABC_TM1F"/>
    <property type="match status" value="1"/>
</dbReference>
<reference evidence="10 11" key="1">
    <citation type="submission" date="2014-08" db="EMBL/GenBank/DDBJ databases">
        <title>First Complete Genome Sequence of the Shellfish Pathogen Vibrio tubiashii.</title>
        <authorList>
            <person name="Richards G.P."/>
            <person name="Needleman D.S."/>
            <person name="Watson M.A."/>
            <person name="Bono J.L."/>
        </authorList>
    </citation>
    <scope>NUCLEOTIDE SEQUENCE [LARGE SCALE GENOMIC DNA]</scope>
    <source>
        <strain evidence="10 11">ATCC 19109</strain>
    </source>
</reference>
<dbReference type="InterPro" id="IPR017871">
    <property type="entry name" value="ABC_transporter-like_CS"/>
</dbReference>
<evidence type="ECO:0000313" key="10">
    <source>
        <dbReference type="EMBL" id="AIW16131.1"/>
    </source>
</evidence>
<evidence type="ECO:0000256" key="2">
    <source>
        <dbReference type="ARBA" id="ARBA00022692"/>
    </source>
</evidence>
<dbReference type="HOGENOM" id="CLU_023671_1_0_6"/>
<feature type="transmembrane region" description="Helical" evidence="7">
    <location>
        <begin position="149"/>
        <end position="168"/>
    </location>
</feature>
<dbReference type="GO" id="GO:0140359">
    <property type="term" value="F:ABC-type transporter activity"/>
    <property type="evidence" value="ECO:0007669"/>
    <property type="project" value="InterPro"/>
</dbReference>
<dbReference type="EMBL" id="CP009355">
    <property type="protein sequence ID" value="AIW16131.1"/>
    <property type="molecule type" value="Genomic_DNA"/>
</dbReference>
<dbReference type="InterPro" id="IPR039421">
    <property type="entry name" value="Type_1_exporter"/>
</dbReference>
<keyword evidence="4 10" id="KW-0067">ATP-binding</keyword>
<evidence type="ECO:0000256" key="4">
    <source>
        <dbReference type="ARBA" id="ARBA00022840"/>
    </source>
</evidence>
<feature type="transmembrane region" description="Helical" evidence="7">
    <location>
        <begin position="268"/>
        <end position="290"/>
    </location>
</feature>
<dbReference type="NCBIfam" id="NF007813">
    <property type="entry name" value="PRK10522.1"/>
    <property type="match status" value="1"/>
</dbReference>
<dbReference type="PANTHER" id="PTHR24221:SF654">
    <property type="entry name" value="ATP-BINDING CASSETTE SUB-FAMILY B MEMBER 6"/>
    <property type="match status" value="1"/>
</dbReference>
<keyword evidence="5 7" id="KW-1133">Transmembrane helix</keyword>
<dbReference type="PROSITE" id="PS50893">
    <property type="entry name" value="ABC_TRANSPORTER_2"/>
    <property type="match status" value="1"/>
</dbReference>
<evidence type="ECO:0000259" key="8">
    <source>
        <dbReference type="PROSITE" id="PS50893"/>
    </source>
</evidence>
<dbReference type="SUPFAM" id="SSF90123">
    <property type="entry name" value="ABC transporter transmembrane region"/>
    <property type="match status" value="1"/>
</dbReference>
<dbReference type="SUPFAM" id="SSF52540">
    <property type="entry name" value="P-loop containing nucleoside triphosphate hydrolases"/>
    <property type="match status" value="1"/>
</dbReference>
<dbReference type="Gene3D" id="1.20.1560.10">
    <property type="entry name" value="ABC transporter type 1, transmembrane domain"/>
    <property type="match status" value="1"/>
</dbReference>
<keyword evidence="3" id="KW-0547">Nucleotide-binding</keyword>
<evidence type="ECO:0000259" key="9">
    <source>
        <dbReference type="PROSITE" id="PS50929"/>
    </source>
</evidence>
<dbReference type="SMART" id="SM00382">
    <property type="entry name" value="AAA"/>
    <property type="match status" value="1"/>
</dbReference>
<dbReference type="InterPro" id="IPR003439">
    <property type="entry name" value="ABC_transporter-like_ATP-bd"/>
</dbReference>
<dbReference type="InterPro" id="IPR036640">
    <property type="entry name" value="ABC1_TM_sf"/>
</dbReference>
<dbReference type="GeneID" id="23446765"/>
<dbReference type="GO" id="GO:1904680">
    <property type="term" value="F:peptide transmembrane transporter activity"/>
    <property type="evidence" value="ECO:0007669"/>
    <property type="project" value="InterPro"/>
</dbReference>
<gene>
    <name evidence="10" type="ORF">IX91_18715</name>
</gene>
<dbReference type="Gene3D" id="3.40.50.300">
    <property type="entry name" value="P-loop containing nucleotide triphosphate hydrolases"/>
    <property type="match status" value="1"/>
</dbReference>
<evidence type="ECO:0000256" key="5">
    <source>
        <dbReference type="ARBA" id="ARBA00022989"/>
    </source>
</evidence>
<dbReference type="AlphaFoldDB" id="A0A0A0SIT9"/>
<keyword evidence="6 7" id="KW-0472">Membrane</keyword>
<dbReference type="GO" id="GO:0015833">
    <property type="term" value="P:peptide transport"/>
    <property type="evidence" value="ECO:0007669"/>
    <property type="project" value="InterPro"/>
</dbReference>
<feature type="domain" description="ABC transporter" evidence="8">
    <location>
        <begin position="323"/>
        <end position="551"/>
    </location>
</feature>
<feature type="domain" description="ABC transmembrane type-1" evidence="9">
    <location>
        <begin position="14"/>
        <end position="291"/>
    </location>
</feature>
<accession>A0A0A0SIT9</accession>
<dbReference type="PANTHER" id="PTHR24221">
    <property type="entry name" value="ATP-BINDING CASSETTE SUB-FAMILY B"/>
    <property type="match status" value="1"/>
</dbReference>